<dbReference type="HOGENOM" id="CLU_699054_0_0_1"/>
<keyword evidence="1" id="KW-0853">WD repeat</keyword>
<dbReference type="GeneID" id="5002459"/>
<dbReference type="Pfam" id="PF00400">
    <property type="entry name" value="WD40"/>
    <property type="match status" value="2"/>
</dbReference>
<evidence type="ECO:0000313" key="2">
    <source>
        <dbReference type="EMBL" id="ABO96623.1"/>
    </source>
</evidence>
<dbReference type="Gramene" id="ABO96623">
    <property type="protein sequence ID" value="ABO96623"/>
    <property type="gene ID" value="OSTLU_15935"/>
</dbReference>
<dbReference type="PROSITE" id="PS50082">
    <property type="entry name" value="WD_REPEATS_2"/>
    <property type="match status" value="1"/>
</dbReference>
<dbReference type="KEGG" id="olu:OSTLU_15935"/>
<dbReference type="AlphaFoldDB" id="A4RZG6"/>
<feature type="repeat" description="WD" evidence="1">
    <location>
        <begin position="310"/>
        <end position="345"/>
    </location>
</feature>
<proteinExistence type="predicted"/>
<accession>A4RZG6</accession>
<dbReference type="STRING" id="436017.A4RZG6"/>
<dbReference type="Proteomes" id="UP000001568">
    <property type="component" value="Chromosome 6"/>
</dbReference>
<dbReference type="SUPFAM" id="SSF50978">
    <property type="entry name" value="WD40 repeat-like"/>
    <property type="match status" value="1"/>
</dbReference>
<sequence>MTLEPLEPRRAPAVADTDALVALAHRARSGNECTCATGRGTIVNFDLREPNDARAFVVRGARRREVNALTWRNEHALFHASDAVVVELDARKMSAAGDAAVIRRFEGAGDVVNGVDVDQDDAMLAACDDAGEVIAYDLSNGEILRKLRGHDGCVTAVAFRRKRGASECATASTDCRAMKWDVKAKSVPVRTWDARNVLSAEDYDCGKITARAEDESASIDAGASAKAFNPPMLHSLAFYRGETSEENAPGLRRVAVSACGDGSVIVFDIDHPGVSGGSRASKGKKKSSLASAGPFADGRVECVRLGADGVRGHTNAATCADFVPWNRTGDVIVSGGADRRLLVWNWVDEASHAARGLPVASIERDRKINDLAFAADSRAICVADTSPTLKLFALR</sequence>
<dbReference type="SMART" id="SM00320">
    <property type="entry name" value="WD40"/>
    <property type="match status" value="4"/>
</dbReference>
<dbReference type="InterPro" id="IPR036322">
    <property type="entry name" value="WD40_repeat_dom_sf"/>
</dbReference>
<dbReference type="Gene3D" id="2.130.10.10">
    <property type="entry name" value="YVTN repeat-like/Quinoprotein amine dehydrogenase"/>
    <property type="match status" value="2"/>
</dbReference>
<keyword evidence="3" id="KW-1185">Reference proteome</keyword>
<dbReference type="OrthoDB" id="2161379at2759"/>
<organism evidence="2 3">
    <name type="scientific">Ostreococcus lucimarinus (strain CCE9901)</name>
    <dbReference type="NCBI Taxonomy" id="436017"/>
    <lineage>
        <taxon>Eukaryota</taxon>
        <taxon>Viridiplantae</taxon>
        <taxon>Chlorophyta</taxon>
        <taxon>Mamiellophyceae</taxon>
        <taxon>Mamiellales</taxon>
        <taxon>Bathycoccaceae</taxon>
        <taxon>Ostreococcus</taxon>
    </lineage>
</organism>
<dbReference type="EMBL" id="CP000586">
    <property type="protein sequence ID" value="ABO96623.1"/>
    <property type="molecule type" value="Genomic_DNA"/>
</dbReference>
<dbReference type="eggNOG" id="ENOG502QQ86">
    <property type="taxonomic scope" value="Eukaryota"/>
</dbReference>
<dbReference type="InterPro" id="IPR015943">
    <property type="entry name" value="WD40/YVTN_repeat-like_dom_sf"/>
</dbReference>
<dbReference type="OMA" id="GASECAT"/>
<dbReference type="InterPro" id="IPR001680">
    <property type="entry name" value="WD40_rpt"/>
</dbReference>
<gene>
    <name evidence="2" type="ORF">OSTLU_15935</name>
</gene>
<evidence type="ECO:0000313" key="3">
    <source>
        <dbReference type="Proteomes" id="UP000001568"/>
    </source>
</evidence>
<name>A4RZG6_OSTLU</name>
<dbReference type="PANTHER" id="PTHR45296">
    <property type="entry name" value="TRANSDUCIN/WD40 REPEAT-LIKE SUPERFAMILY PROTEIN"/>
    <property type="match status" value="1"/>
</dbReference>
<dbReference type="RefSeq" id="XP_001418330.1">
    <property type="nucleotide sequence ID" value="XM_001418293.1"/>
</dbReference>
<dbReference type="PANTHER" id="PTHR45296:SF1">
    <property type="entry name" value="TRANSDUCIN_WD40 REPEAT-LIKE SUPERFAMILY PROTEIN"/>
    <property type="match status" value="1"/>
</dbReference>
<reference evidence="2 3" key="1">
    <citation type="journal article" date="2007" name="Proc. Natl. Acad. Sci. U.S.A.">
        <title>The tiny eukaryote Ostreococcus provides genomic insights into the paradox of plankton speciation.</title>
        <authorList>
            <person name="Palenik B."/>
            <person name="Grimwood J."/>
            <person name="Aerts A."/>
            <person name="Rouze P."/>
            <person name="Salamov A."/>
            <person name="Putnam N."/>
            <person name="Dupont C."/>
            <person name="Jorgensen R."/>
            <person name="Derelle E."/>
            <person name="Rombauts S."/>
            <person name="Zhou K."/>
            <person name="Otillar R."/>
            <person name="Merchant S.S."/>
            <person name="Podell S."/>
            <person name="Gaasterland T."/>
            <person name="Napoli C."/>
            <person name="Gendler K."/>
            <person name="Manuell A."/>
            <person name="Tai V."/>
            <person name="Vallon O."/>
            <person name="Piganeau G."/>
            <person name="Jancek S."/>
            <person name="Heijde M."/>
            <person name="Jabbari K."/>
            <person name="Bowler C."/>
            <person name="Lohr M."/>
            <person name="Robbens S."/>
            <person name="Werner G."/>
            <person name="Dubchak I."/>
            <person name="Pazour G.J."/>
            <person name="Ren Q."/>
            <person name="Paulsen I."/>
            <person name="Delwiche C."/>
            <person name="Schmutz J."/>
            <person name="Rokhsar D."/>
            <person name="Van de Peer Y."/>
            <person name="Moreau H."/>
            <person name="Grigoriev I.V."/>
        </authorList>
    </citation>
    <scope>NUCLEOTIDE SEQUENCE [LARGE SCALE GENOMIC DNA]</scope>
    <source>
        <strain evidence="2 3">CCE9901</strain>
    </source>
</reference>
<evidence type="ECO:0000256" key="1">
    <source>
        <dbReference type="PROSITE-ProRule" id="PRU00221"/>
    </source>
</evidence>
<protein>
    <submittedName>
        <fullName evidence="2">Uncharacterized protein</fullName>
    </submittedName>
</protein>